<reference evidence="2" key="1">
    <citation type="journal article" date="2023" name="Mar. Drugs">
        <title>Gemmata algarum, a Novel Planctomycete Isolated from an Algal Mat, Displays Antimicrobial Activity.</title>
        <authorList>
            <person name="Kumar G."/>
            <person name="Kallscheuer N."/>
            <person name="Kashif M."/>
            <person name="Ahamad S."/>
            <person name="Jagadeeshwari U."/>
            <person name="Pannikurungottu S."/>
            <person name="Haufschild T."/>
            <person name="Kabuu M."/>
            <person name="Sasikala C."/>
            <person name="Jogler C."/>
            <person name="Ramana C."/>
        </authorList>
    </citation>
    <scope>NUCLEOTIDE SEQUENCE [LARGE SCALE GENOMIC DNA]</scope>
    <source>
        <strain evidence="2">JC673</strain>
    </source>
</reference>
<dbReference type="SMART" id="SM00368">
    <property type="entry name" value="LRR_RI"/>
    <property type="match status" value="4"/>
</dbReference>
<evidence type="ECO:0000313" key="2">
    <source>
        <dbReference type="Proteomes" id="UP001272242"/>
    </source>
</evidence>
<name>A0ABU5F2U9_9BACT</name>
<dbReference type="EMBL" id="JAXBLV010000176">
    <property type="protein sequence ID" value="MDY3560189.1"/>
    <property type="molecule type" value="Genomic_DNA"/>
</dbReference>
<dbReference type="SUPFAM" id="SSF52047">
    <property type="entry name" value="RNI-like"/>
    <property type="match status" value="1"/>
</dbReference>
<protein>
    <submittedName>
        <fullName evidence="1">TIGR02996 domain-containing protein</fullName>
    </submittedName>
</protein>
<comment type="caution">
    <text evidence="1">The sequence shown here is derived from an EMBL/GenBank/DDBJ whole genome shotgun (WGS) entry which is preliminary data.</text>
</comment>
<proteinExistence type="predicted"/>
<dbReference type="Proteomes" id="UP001272242">
    <property type="component" value="Unassembled WGS sequence"/>
</dbReference>
<evidence type="ECO:0000313" key="1">
    <source>
        <dbReference type="EMBL" id="MDY3560189.1"/>
    </source>
</evidence>
<dbReference type="Gene3D" id="3.80.10.10">
    <property type="entry name" value="Ribonuclease Inhibitor"/>
    <property type="match status" value="2"/>
</dbReference>
<dbReference type="NCBIfam" id="TIGR02996">
    <property type="entry name" value="rpt_mate_G_obs"/>
    <property type="match status" value="1"/>
</dbReference>
<dbReference type="InterPro" id="IPR032675">
    <property type="entry name" value="LRR_dom_sf"/>
</dbReference>
<keyword evidence="2" id="KW-1185">Reference proteome</keyword>
<gene>
    <name evidence="1" type="ORF">R5W23_001414</name>
</gene>
<dbReference type="RefSeq" id="WP_320686814.1">
    <property type="nucleotide sequence ID" value="NZ_JAXBLV010000176.1"/>
</dbReference>
<sequence length="419" mass="45839">MSDRDALLSAICAQPDEDTPRLVFADYLEEHDEAARAAFIRDQIRLAQTPPWEPFAVWCRWHAPHVVSGAPFRGTLPKLEGSALAWGDTPFRRGLGWSLRVHMPALWDTLAEPLFDRQPIGRLMFWPTALDDWRRIAASERVTRFREVAFATSPIEPLFALRDRPAAAGITDLYFGRASGAGMPEVIEDLFRSPLGHTARGLHFHTGYESLSALVDALNTGGPFARLSFSNMGITAEHLRQLFAGPVASELEELHLASEPLGGDGIRVLAEQLPSTVRDLALVRVGARDGLEVFARSGGLMNLKRLDLSLNPLSPRSSRLLSLSHALPALRAINLHSCHLGDKGVRHVTQARWWHGLVEADLRNNTLSPAGVRHLLNAPVPPDLTALVLDRDGLGAESRAALQRKFGAAAVFVAGEVPG</sequence>
<accession>A0ABU5F2U9</accession>
<organism evidence="1 2">
    <name type="scientific">Gemmata algarum</name>
    <dbReference type="NCBI Taxonomy" id="2975278"/>
    <lineage>
        <taxon>Bacteria</taxon>
        <taxon>Pseudomonadati</taxon>
        <taxon>Planctomycetota</taxon>
        <taxon>Planctomycetia</taxon>
        <taxon>Gemmatales</taxon>
        <taxon>Gemmataceae</taxon>
        <taxon>Gemmata</taxon>
    </lineage>
</organism>
<dbReference type="InterPro" id="IPR014338">
    <property type="entry name" value="CHP02996_rpt-companion-dom"/>
</dbReference>